<dbReference type="RefSeq" id="WP_233699072.1">
    <property type="nucleotide sequence ID" value="NZ_JAJNBZ010000040.1"/>
</dbReference>
<name>A0ABS8YMJ1_9BACL</name>
<evidence type="ECO:0000313" key="3">
    <source>
        <dbReference type="Proteomes" id="UP001199916"/>
    </source>
</evidence>
<organism evidence="2 3">
    <name type="scientific">Paenibacillus profundus</name>
    <dbReference type="NCBI Taxonomy" id="1173085"/>
    <lineage>
        <taxon>Bacteria</taxon>
        <taxon>Bacillati</taxon>
        <taxon>Bacillota</taxon>
        <taxon>Bacilli</taxon>
        <taxon>Bacillales</taxon>
        <taxon>Paenibacillaceae</taxon>
        <taxon>Paenibacillus</taxon>
    </lineage>
</organism>
<evidence type="ECO:0000256" key="1">
    <source>
        <dbReference type="SAM" id="SignalP"/>
    </source>
</evidence>
<proteinExistence type="predicted"/>
<reference evidence="2 3" key="1">
    <citation type="submission" date="2021-11" db="EMBL/GenBank/DDBJ databases">
        <title>Draft genome sequence of Paenibacillus profundus YoMME, a new Gram-positive bacteria with exoelectrogenic properties.</title>
        <authorList>
            <person name="Hubenova Y."/>
            <person name="Hubenova E."/>
            <person name="Manasiev Y."/>
            <person name="Peykov S."/>
            <person name="Mitov M."/>
        </authorList>
    </citation>
    <scope>NUCLEOTIDE SEQUENCE [LARGE SCALE GENOMIC DNA]</scope>
    <source>
        <strain evidence="2 3">YoMME</strain>
    </source>
</reference>
<accession>A0ABS8YMJ1</accession>
<evidence type="ECO:0008006" key="4">
    <source>
        <dbReference type="Google" id="ProtNLM"/>
    </source>
</evidence>
<keyword evidence="1" id="KW-0732">Signal</keyword>
<evidence type="ECO:0000313" key="2">
    <source>
        <dbReference type="EMBL" id="MCE5173051.1"/>
    </source>
</evidence>
<protein>
    <recommendedName>
        <fullName evidence="4">Secreted protein</fullName>
    </recommendedName>
</protein>
<keyword evidence="3" id="KW-1185">Reference proteome</keyword>
<feature type="chain" id="PRO_5046348494" description="Secreted protein" evidence="1">
    <location>
        <begin position="26"/>
        <end position="152"/>
    </location>
</feature>
<gene>
    <name evidence="2" type="ORF">LQV63_27690</name>
</gene>
<feature type="signal peptide" evidence="1">
    <location>
        <begin position="1"/>
        <end position="25"/>
    </location>
</feature>
<comment type="caution">
    <text evidence="2">The sequence shown here is derived from an EMBL/GenBank/DDBJ whole genome shotgun (WGS) entry which is preliminary data.</text>
</comment>
<dbReference type="EMBL" id="JAJNBZ010000040">
    <property type="protein sequence ID" value="MCE5173051.1"/>
    <property type="molecule type" value="Genomic_DNA"/>
</dbReference>
<sequence length="152" mass="17153">MKFKKSFSMFFVFVMVLVFSQSTFAAKGIGDTKETAINIFPKQEIRLFIEGGGDKDWFTWNNNTGETKYLGGTLWPSVGDCRYRFGVVIDYHNGRVSDVLFAQDPVDIGQSKGSVHSIGNIQVPPGATVYYVVESKNGVMEEYRISHRIYDL</sequence>
<dbReference type="Proteomes" id="UP001199916">
    <property type="component" value="Unassembled WGS sequence"/>
</dbReference>